<reference evidence="18 19" key="1">
    <citation type="journal article" date="2018" name="MBio">
        <title>Comparative Genomics Reveals the Core Gene Toolbox for the Fungus-Insect Symbiosis.</title>
        <authorList>
            <person name="Wang Y."/>
            <person name="Stata M."/>
            <person name="Wang W."/>
            <person name="Stajich J.E."/>
            <person name="White M.M."/>
            <person name="Moncalvo J.M."/>
        </authorList>
    </citation>
    <scope>NUCLEOTIDE SEQUENCE [LARGE SCALE GENOMIC DNA]</scope>
    <source>
        <strain evidence="18 19">AUS-77-4</strain>
    </source>
</reference>
<evidence type="ECO:0000256" key="10">
    <source>
        <dbReference type="ARBA" id="ARBA00023136"/>
    </source>
</evidence>
<evidence type="ECO:0000256" key="1">
    <source>
        <dbReference type="ARBA" id="ARBA00004389"/>
    </source>
</evidence>
<comment type="subcellular location">
    <subcellularLocation>
        <location evidence="1">Endoplasmic reticulum membrane</location>
        <topology evidence="1">Single-pass membrane protein</topology>
    </subcellularLocation>
</comment>
<dbReference type="GO" id="GO:0005789">
    <property type="term" value="C:endoplasmic reticulum membrane"/>
    <property type="evidence" value="ECO:0007669"/>
    <property type="project" value="UniProtKB-SubCell"/>
</dbReference>
<dbReference type="PANTHER" id="PTHR13036:SF0">
    <property type="entry name" value="CHITOBIOSYLDIPHOSPHODOLICHOL BETA-MANNOSYLTRANSFERASE"/>
    <property type="match status" value="1"/>
</dbReference>
<dbReference type="STRING" id="61424.A0A2T9YV66"/>
<evidence type="ECO:0000256" key="12">
    <source>
        <dbReference type="ARBA" id="ARBA00031434"/>
    </source>
</evidence>
<accession>A0A2T9YV66</accession>
<evidence type="ECO:0000256" key="15">
    <source>
        <dbReference type="ARBA" id="ARBA00045071"/>
    </source>
</evidence>
<evidence type="ECO:0000256" key="3">
    <source>
        <dbReference type="ARBA" id="ARBA00012611"/>
    </source>
</evidence>
<dbReference type="InterPro" id="IPR026051">
    <property type="entry name" value="ALG1-like"/>
</dbReference>
<name>A0A2T9YV66_9FUNG</name>
<evidence type="ECO:0000256" key="6">
    <source>
        <dbReference type="ARBA" id="ARBA00022679"/>
    </source>
</evidence>
<feature type="compositionally biased region" description="Basic and acidic residues" evidence="16">
    <location>
        <begin position="21"/>
        <end position="30"/>
    </location>
</feature>
<evidence type="ECO:0000256" key="13">
    <source>
        <dbReference type="ARBA" id="ARBA00031566"/>
    </source>
</evidence>
<comment type="pathway">
    <text evidence="2">Protein modification; protein glycosylation.</text>
</comment>
<proteinExistence type="predicted"/>
<dbReference type="GO" id="GO:0004578">
    <property type="term" value="F:chitobiosyldiphosphodolichol beta-mannosyltransferase activity"/>
    <property type="evidence" value="ECO:0007669"/>
    <property type="project" value="UniProtKB-EC"/>
</dbReference>
<evidence type="ECO:0000256" key="4">
    <source>
        <dbReference type="ARBA" id="ARBA00015841"/>
    </source>
</evidence>
<feature type="compositionally biased region" description="Basic and acidic residues" evidence="16">
    <location>
        <begin position="1"/>
        <end position="12"/>
    </location>
</feature>
<dbReference type="InterPro" id="IPR001296">
    <property type="entry name" value="Glyco_trans_1"/>
</dbReference>
<dbReference type="Gene3D" id="3.40.50.2000">
    <property type="entry name" value="Glycogen Phosphorylase B"/>
    <property type="match status" value="2"/>
</dbReference>
<evidence type="ECO:0000256" key="11">
    <source>
        <dbReference type="ARBA" id="ARBA00024899"/>
    </source>
</evidence>
<sequence length="486" mass="54816">MESEKPITEKSIETLAPEIVNNDHVEKKVTEEEDSSSSSSSESEKLKNVVLVVLGDIGRSARMQYHALSLASNGYHVDIVGQNETALKQQVLDSPDISIADLTTFPPLSTDTNTIVFTLYAFLKIIYQIVQLIVTLCFTVDRPKYIIVQNPPSIPVLAIVKIVCAIRRTEMIIDWHNYGYSILAMRLGEDSSLVKIAKDYEKYFGQMASKNICVTDKMAKDLSKNWGIKKPIVTLHDKAPKSYKKLSTLESVEFWTELFSSEQLKRKVPDSYIHMLETVNGTKTIDQNGRSVGKPLVLTTGTSWTADEDLYLMLNSLKQYNEETKNDDRYPNLLVIITGKGPMQQEFEKTIEYLVLEKVFITTAWLSPENYPRLLGSADLGVSLHKSSSGLDLPMKIVDMFGCGLPVLSYKFNCIEELVKPGVNGEVFESSEELTKQLKVIAENYLDNGNVLRNLQIGAEEFKSVSWEENWDQLVLPMLESKQKKD</sequence>
<keyword evidence="19" id="KW-1185">Reference proteome</keyword>
<evidence type="ECO:0000259" key="17">
    <source>
        <dbReference type="Pfam" id="PF00534"/>
    </source>
</evidence>
<keyword evidence="9" id="KW-1133">Transmembrane helix</keyword>
<evidence type="ECO:0000256" key="16">
    <source>
        <dbReference type="SAM" id="MobiDB-lite"/>
    </source>
</evidence>
<dbReference type="EC" id="2.4.1.142" evidence="3"/>
<feature type="domain" description="Glycosyl transferase family 1" evidence="17">
    <location>
        <begin position="323"/>
        <end position="444"/>
    </location>
</feature>
<comment type="caution">
    <text evidence="18">The sequence shown here is derived from an EMBL/GenBank/DDBJ whole genome shotgun (WGS) entry which is preliminary data.</text>
</comment>
<dbReference type="EMBL" id="MBFT01000155">
    <property type="protein sequence ID" value="PVU96228.1"/>
    <property type="molecule type" value="Genomic_DNA"/>
</dbReference>
<organism evidence="18 19">
    <name type="scientific">Furculomyces boomerangus</name>
    <dbReference type="NCBI Taxonomy" id="61424"/>
    <lineage>
        <taxon>Eukaryota</taxon>
        <taxon>Fungi</taxon>
        <taxon>Fungi incertae sedis</taxon>
        <taxon>Zoopagomycota</taxon>
        <taxon>Kickxellomycotina</taxon>
        <taxon>Harpellomycetes</taxon>
        <taxon>Harpellales</taxon>
        <taxon>Harpellaceae</taxon>
        <taxon>Furculomyces</taxon>
    </lineage>
</organism>
<dbReference type="OrthoDB" id="614844at2759"/>
<evidence type="ECO:0000256" key="7">
    <source>
        <dbReference type="ARBA" id="ARBA00022692"/>
    </source>
</evidence>
<keyword evidence="7" id="KW-0812">Transmembrane</keyword>
<evidence type="ECO:0000256" key="2">
    <source>
        <dbReference type="ARBA" id="ARBA00004922"/>
    </source>
</evidence>
<evidence type="ECO:0000256" key="5">
    <source>
        <dbReference type="ARBA" id="ARBA00022676"/>
    </source>
</evidence>
<gene>
    <name evidence="18" type="ORF">BB559_002454</name>
</gene>
<dbReference type="Proteomes" id="UP000245699">
    <property type="component" value="Unassembled WGS sequence"/>
</dbReference>
<dbReference type="FunFam" id="3.40.50.2000:FF:000109">
    <property type="entry name" value="Chitobiosyldiphosphodolichol beta-mannosyltransferase"/>
    <property type="match status" value="1"/>
</dbReference>
<evidence type="ECO:0000313" key="19">
    <source>
        <dbReference type="Proteomes" id="UP000245699"/>
    </source>
</evidence>
<dbReference type="Pfam" id="PF00534">
    <property type="entry name" value="Glycos_transf_1"/>
    <property type="match status" value="1"/>
</dbReference>
<evidence type="ECO:0000313" key="18">
    <source>
        <dbReference type="EMBL" id="PVU96228.1"/>
    </source>
</evidence>
<comment type="function">
    <text evidence="11">Participates in the formation of the lipid-linked precursor oligosaccharide for N-glycosylation. Involved in assembling the dolichol-pyrophosphate-GlcNAc(2)-Man(5) intermediate on the cytoplasmic surface of the ER.</text>
</comment>
<keyword evidence="10" id="KW-0472">Membrane</keyword>
<keyword evidence="5" id="KW-0328">Glycosyltransferase</keyword>
<evidence type="ECO:0000256" key="14">
    <source>
        <dbReference type="ARBA" id="ARBA00033088"/>
    </source>
</evidence>
<evidence type="ECO:0000256" key="9">
    <source>
        <dbReference type="ARBA" id="ARBA00022989"/>
    </source>
</evidence>
<comment type="catalytic activity">
    <reaction evidence="15">
        <text>an N,N'-diacetylchitobiosyl-diphospho-di-trans,poly-cis-dolichol + GDP-alpha-D-mannose = a beta-D-Man-(1-&gt;4)-beta-D-GlcNAc-(1-&gt;4)-alpha-D-GlcNAc-diphospho-di-trans,poly-cis-dolichol + GDP + H(+)</text>
        <dbReference type="Rhea" id="RHEA:13865"/>
        <dbReference type="Rhea" id="RHEA-COMP:19510"/>
        <dbReference type="Rhea" id="RHEA-COMP:19511"/>
        <dbReference type="ChEBI" id="CHEBI:15378"/>
        <dbReference type="ChEBI" id="CHEBI:57269"/>
        <dbReference type="ChEBI" id="CHEBI:57527"/>
        <dbReference type="ChEBI" id="CHEBI:58189"/>
        <dbReference type="ChEBI" id="CHEBI:58472"/>
        <dbReference type="EC" id="2.4.1.142"/>
    </reaction>
    <physiologicalReaction direction="left-to-right" evidence="15">
        <dbReference type="Rhea" id="RHEA:13866"/>
    </physiologicalReaction>
</comment>
<evidence type="ECO:0000256" key="8">
    <source>
        <dbReference type="ARBA" id="ARBA00022824"/>
    </source>
</evidence>
<feature type="region of interest" description="Disordered" evidence="16">
    <location>
        <begin position="1"/>
        <end position="42"/>
    </location>
</feature>
<keyword evidence="6" id="KW-0808">Transferase</keyword>
<protein>
    <recommendedName>
        <fullName evidence="4">Chitobiosyldiphosphodolichol beta-mannosyltransferase</fullName>
        <ecNumber evidence="3">2.4.1.142</ecNumber>
    </recommendedName>
    <alternativeName>
        <fullName evidence="13">Beta-1,4-mannosyltransferase</fullName>
    </alternativeName>
    <alternativeName>
        <fullName evidence="14">GDP-Man:GlcNAc2-PP-dolichol mannosyltransferase</fullName>
    </alternativeName>
    <alternativeName>
        <fullName evidence="12">GDP-mannose-dolichol diphosphochitobiose mannosyltransferase</fullName>
    </alternativeName>
</protein>
<dbReference type="SUPFAM" id="SSF53756">
    <property type="entry name" value="UDP-Glycosyltransferase/glycogen phosphorylase"/>
    <property type="match status" value="1"/>
</dbReference>
<dbReference type="AlphaFoldDB" id="A0A2T9YV66"/>
<dbReference type="PANTHER" id="PTHR13036">
    <property type="entry name" value="BETA1,4 MANNOSYLTRANSFERASE"/>
    <property type="match status" value="1"/>
</dbReference>
<keyword evidence="8" id="KW-0256">Endoplasmic reticulum</keyword>